<feature type="region of interest" description="Disordered" evidence="7">
    <location>
        <begin position="133"/>
        <end position="161"/>
    </location>
</feature>
<feature type="compositionally biased region" description="Polar residues" evidence="7">
    <location>
        <begin position="208"/>
        <end position="218"/>
    </location>
</feature>
<reference evidence="8" key="1">
    <citation type="submission" date="2021-04" db="EMBL/GenBank/DDBJ databases">
        <authorList>
            <person name="Chebbi M.A.C M."/>
        </authorList>
    </citation>
    <scope>NUCLEOTIDE SEQUENCE</scope>
</reference>
<evidence type="ECO:0000256" key="6">
    <source>
        <dbReference type="ARBA" id="ARBA00024695"/>
    </source>
</evidence>
<evidence type="ECO:0000256" key="4">
    <source>
        <dbReference type="ARBA" id="ARBA00022552"/>
    </source>
</evidence>
<dbReference type="Pfam" id="PF04147">
    <property type="entry name" value="Nop14"/>
    <property type="match status" value="1"/>
</dbReference>
<evidence type="ECO:0000256" key="3">
    <source>
        <dbReference type="ARBA" id="ARBA00022517"/>
    </source>
</evidence>
<dbReference type="PANTHER" id="PTHR23183">
    <property type="entry name" value="NOP14"/>
    <property type="match status" value="1"/>
</dbReference>
<feature type="compositionally biased region" description="Acidic residues" evidence="7">
    <location>
        <begin position="352"/>
        <end position="383"/>
    </location>
</feature>
<keyword evidence="5" id="KW-0539">Nucleus</keyword>
<feature type="compositionally biased region" description="Basic and acidic residues" evidence="7">
    <location>
        <begin position="133"/>
        <end position="142"/>
    </location>
</feature>
<dbReference type="GO" id="GO:0030692">
    <property type="term" value="C:Noc4p-Nop14p complex"/>
    <property type="evidence" value="ECO:0007669"/>
    <property type="project" value="TreeGrafter"/>
</dbReference>
<feature type="compositionally biased region" description="Acidic residues" evidence="7">
    <location>
        <begin position="307"/>
        <end position="319"/>
    </location>
</feature>
<keyword evidence="4" id="KW-0698">rRNA processing</keyword>
<feature type="compositionally biased region" description="Acidic residues" evidence="7">
    <location>
        <begin position="392"/>
        <end position="407"/>
    </location>
</feature>
<evidence type="ECO:0000256" key="5">
    <source>
        <dbReference type="ARBA" id="ARBA00023242"/>
    </source>
</evidence>
<feature type="compositionally biased region" description="Basic and acidic residues" evidence="7">
    <location>
        <begin position="15"/>
        <end position="25"/>
    </location>
</feature>
<comment type="similarity">
    <text evidence="2">Belongs to the NOP14 family.</text>
</comment>
<comment type="subcellular location">
    <subcellularLocation>
        <location evidence="1">Nucleus</location>
        <location evidence="1">Nucleolus</location>
    </subcellularLocation>
</comment>
<feature type="region of interest" description="Disordered" evidence="7">
    <location>
        <begin position="1"/>
        <end position="33"/>
    </location>
</feature>
<protein>
    <submittedName>
        <fullName evidence="8">Similar to NOP14: Nucleolar protein 14 (Homo sapiens)</fullName>
    </submittedName>
</protein>
<dbReference type="InterPro" id="IPR007276">
    <property type="entry name" value="Nop14"/>
</dbReference>
<name>A0A8J2HSW0_COTCN</name>
<dbReference type="OrthoDB" id="441771at2759"/>
<evidence type="ECO:0000256" key="1">
    <source>
        <dbReference type="ARBA" id="ARBA00004604"/>
    </source>
</evidence>
<comment type="caution">
    <text evidence="8">The sequence shown here is derived from an EMBL/GenBank/DDBJ whole genome shotgun (WGS) entry which is preliminary data.</text>
</comment>
<dbReference type="Proteomes" id="UP000786811">
    <property type="component" value="Unassembled WGS sequence"/>
</dbReference>
<evidence type="ECO:0000256" key="2">
    <source>
        <dbReference type="ARBA" id="ARBA00007466"/>
    </source>
</evidence>
<feature type="region of interest" description="Disordered" evidence="7">
    <location>
        <begin position="290"/>
        <end position="456"/>
    </location>
</feature>
<evidence type="ECO:0000256" key="7">
    <source>
        <dbReference type="SAM" id="MobiDB-lite"/>
    </source>
</evidence>
<dbReference type="GO" id="GO:0032040">
    <property type="term" value="C:small-subunit processome"/>
    <property type="evidence" value="ECO:0007669"/>
    <property type="project" value="InterPro"/>
</dbReference>
<dbReference type="EMBL" id="CAJNRD030001124">
    <property type="protein sequence ID" value="CAG5107390.1"/>
    <property type="molecule type" value="Genomic_DNA"/>
</dbReference>
<evidence type="ECO:0000313" key="9">
    <source>
        <dbReference type="Proteomes" id="UP000786811"/>
    </source>
</evidence>
<dbReference type="PANTHER" id="PTHR23183:SF0">
    <property type="entry name" value="NUCLEOLAR PROTEIN 14"/>
    <property type="match status" value="1"/>
</dbReference>
<accession>A0A8J2HSW0</accession>
<comment type="function">
    <text evidence="6">Involved in nucleolar processing of pre-18S ribosomal RNA. Has a role in the nuclear export of 40S pre-ribosomal subunit to the cytoplasm.</text>
</comment>
<proteinExistence type="inferred from homology"/>
<dbReference type="AlphaFoldDB" id="A0A8J2HSW0"/>
<gene>
    <name evidence="8" type="ORF">HICCMSTLAB_LOCUS12725</name>
</gene>
<keyword evidence="9" id="KW-1185">Reference proteome</keyword>
<keyword evidence="3" id="KW-0690">Ribosome biogenesis</keyword>
<sequence length="896" mass="103674">MAKTKNKKKNMAELASKKKMMDLQNKKKINPFEVHINRDKHKVLGKKLKSDRGLPGVARSKAINKRKHTLLVEFQQKDKNNLTIDSRIGERDRGMSQEDKAMARFTAEKLKLQKKNIFNLNDDEVLTHRGQTLEEIEKFEDPRSDDDDDDDDGRNSKGYLDKKFVNEAHFGGGMLSRSGESISRSDLISQLVNESKKRKAEKQRLSEQNRSQTEQLDSQWKDLLPLLAASKKTDEERVNKPRPDDFDRTVQELRFESRGNPSDRLKNQDEIVRQEREKLEALERDRLERMQGFADYESEGNNHRSVDDDDDGFEIEDITSDMLAYDKDGQIVDSFFKSMPEDDKKNKVNGTVDDDDDDDDDDDGDDDDDDDDNDDNEDEEDDLSDLKASDSSSEDEEEEEEEEEEEKENGKIPPKLNKSLDKSNGKVEKITNGETKELPANKLNSSTNEVKKDATREKLMEKVRQELPHTYPAPESYEELNELLRAQSPDHQSVILERIIKCNHISLGENNREKLTNVFEFLLQYLMDIARVKDVVRCFQICDRLVPYLYDLAQFNSKHAGSCVKVVLKEKFQEFKEKEKIYPKLDTLILFKVISLLFTTSDFHHAIVTPCFLFMSEILTRCKVKTAMDISMGLFIVTLILEFTLLSKRFLPAAINFLRGVVFLATIKPLSIPKIFSPFKQTGELSNLLILEKSQKDLELDVNGAHMKVNDLATREFDDDYRVRIFITTINLISQFKSQLEEIDIAYIIFKPIIELLDIGTNPWNNYPKSVKKHVQKVSDDLKSLANNKLNYLVFEKKRPKPFKFLKPLVTVVSDVKRFKAKSSREDKAEQEKLSLKLKKETKGAIRELKRDAAFLAKVQIKDQIKSDQERKRKVREIFGEAATQQGELNKMQRKK</sequence>
<dbReference type="GO" id="GO:0030490">
    <property type="term" value="P:maturation of SSU-rRNA"/>
    <property type="evidence" value="ECO:0007669"/>
    <property type="project" value="TreeGrafter"/>
</dbReference>
<feature type="region of interest" description="Disordered" evidence="7">
    <location>
        <begin position="193"/>
        <end position="271"/>
    </location>
</feature>
<feature type="compositionally biased region" description="Basic and acidic residues" evidence="7">
    <location>
        <begin position="418"/>
        <end position="439"/>
    </location>
</feature>
<organism evidence="8 9">
    <name type="scientific">Cotesia congregata</name>
    <name type="common">Parasitoid wasp</name>
    <name type="synonym">Apanteles congregatus</name>
    <dbReference type="NCBI Taxonomy" id="51543"/>
    <lineage>
        <taxon>Eukaryota</taxon>
        <taxon>Metazoa</taxon>
        <taxon>Ecdysozoa</taxon>
        <taxon>Arthropoda</taxon>
        <taxon>Hexapoda</taxon>
        <taxon>Insecta</taxon>
        <taxon>Pterygota</taxon>
        <taxon>Neoptera</taxon>
        <taxon>Endopterygota</taxon>
        <taxon>Hymenoptera</taxon>
        <taxon>Apocrita</taxon>
        <taxon>Ichneumonoidea</taxon>
        <taxon>Braconidae</taxon>
        <taxon>Microgastrinae</taxon>
        <taxon>Cotesia</taxon>
    </lineage>
</organism>
<feature type="compositionally biased region" description="Basic and acidic residues" evidence="7">
    <location>
        <begin position="231"/>
        <end position="271"/>
    </location>
</feature>
<feature type="compositionally biased region" description="Acidic residues" evidence="7">
    <location>
        <begin position="143"/>
        <end position="152"/>
    </location>
</feature>
<evidence type="ECO:0000313" key="8">
    <source>
        <dbReference type="EMBL" id="CAG5107390.1"/>
    </source>
</evidence>